<protein>
    <submittedName>
        <fullName evidence="1">Uncharacterized protein</fullName>
    </submittedName>
</protein>
<accession>A0ABD6B069</accession>
<keyword evidence="2" id="KW-1185">Reference proteome</keyword>
<dbReference type="EMBL" id="JBHUDC010000008">
    <property type="protein sequence ID" value="MFD1515543.1"/>
    <property type="molecule type" value="Genomic_DNA"/>
</dbReference>
<evidence type="ECO:0000313" key="2">
    <source>
        <dbReference type="Proteomes" id="UP001597187"/>
    </source>
</evidence>
<evidence type="ECO:0000313" key="1">
    <source>
        <dbReference type="EMBL" id="MFD1515543.1"/>
    </source>
</evidence>
<sequence length="224" mass="24489">MPMKGSGGTSLAEIDRHDGGVGWLAHPDEEMQRASHALATDEGVYLVDPVDADGLDDLLAELGEVAGCLVLLDRHNRDADAIARRHDATVYRPAWMDGIDSNYLAPVEDLGTRLGDTGYEVYQLYDTPVWREAYLYHPEDRTLVVSEALGTAAYFRAGDERVGVHPMLRMTPPRELADYDAERLLVGHGRGVTTDAGSAVRDAIDGSRRRAPTAYLQALRGMLG</sequence>
<comment type="caution">
    <text evidence="1">The sequence shown here is derived from an EMBL/GenBank/DDBJ whole genome shotgun (WGS) entry which is preliminary data.</text>
</comment>
<dbReference type="AlphaFoldDB" id="A0ABD6B069"/>
<reference evidence="1 2" key="1">
    <citation type="journal article" date="2019" name="Int. J. Syst. Evol. Microbiol.">
        <title>The Global Catalogue of Microorganisms (GCM) 10K type strain sequencing project: providing services to taxonomists for standard genome sequencing and annotation.</title>
        <authorList>
            <consortium name="The Broad Institute Genomics Platform"/>
            <consortium name="The Broad Institute Genome Sequencing Center for Infectious Disease"/>
            <person name="Wu L."/>
            <person name="Ma J."/>
        </authorList>
    </citation>
    <scope>NUCLEOTIDE SEQUENCE [LARGE SCALE GENOMIC DNA]</scope>
    <source>
        <strain evidence="1 2">CGMCC 1.12563</strain>
    </source>
</reference>
<name>A0ABD6B069_9EURY</name>
<proteinExistence type="predicted"/>
<organism evidence="1 2">
    <name type="scientific">Halomarina rubra</name>
    <dbReference type="NCBI Taxonomy" id="2071873"/>
    <lineage>
        <taxon>Archaea</taxon>
        <taxon>Methanobacteriati</taxon>
        <taxon>Methanobacteriota</taxon>
        <taxon>Stenosarchaea group</taxon>
        <taxon>Halobacteria</taxon>
        <taxon>Halobacteriales</taxon>
        <taxon>Natronomonadaceae</taxon>
        <taxon>Halomarina</taxon>
    </lineage>
</organism>
<dbReference type="RefSeq" id="WP_250875455.1">
    <property type="nucleotide sequence ID" value="NZ_JALXFV010000008.1"/>
</dbReference>
<dbReference type="InterPro" id="IPR036866">
    <property type="entry name" value="RibonucZ/Hydroxyglut_hydro"/>
</dbReference>
<dbReference type="Proteomes" id="UP001597187">
    <property type="component" value="Unassembled WGS sequence"/>
</dbReference>
<gene>
    <name evidence="1" type="ORF">ACFSBT_19875</name>
</gene>
<dbReference type="SUPFAM" id="SSF56281">
    <property type="entry name" value="Metallo-hydrolase/oxidoreductase"/>
    <property type="match status" value="1"/>
</dbReference>
<dbReference type="Gene3D" id="3.60.15.10">
    <property type="entry name" value="Ribonuclease Z/Hydroxyacylglutathione hydrolase-like"/>
    <property type="match status" value="1"/>
</dbReference>